<dbReference type="Proteomes" id="UP000198480">
    <property type="component" value="Unassembled WGS sequence"/>
</dbReference>
<sequence length="36" mass="4063">MNQESIQKTYGVGKKRGELLSLDDISSRLLIKPDND</sequence>
<proteinExistence type="predicted"/>
<protein>
    <submittedName>
        <fullName evidence="1">Uncharacterized protein</fullName>
    </submittedName>
</protein>
<evidence type="ECO:0000313" key="1">
    <source>
        <dbReference type="EMBL" id="SNS44008.1"/>
    </source>
</evidence>
<keyword evidence="2" id="KW-1185">Reference proteome</keyword>
<accession>A0A239EIA9</accession>
<reference evidence="2" key="1">
    <citation type="submission" date="2017-06" db="EMBL/GenBank/DDBJ databases">
        <authorList>
            <person name="Varghese N."/>
            <person name="Submissions S."/>
        </authorList>
    </citation>
    <scope>NUCLEOTIDE SEQUENCE [LARGE SCALE GENOMIC DNA]</scope>
    <source>
        <strain evidence="2">5C</strain>
    </source>
</reference>
<evidence type="ECO:0000313" key="2">
    <source>
        <dbReference type="Proteomes" id="UP000198480"/>
    </source>
</evidence>
<dbReference type="AlphaFoldDB" id="A0A239EIA9"/>
<organism evidence="1 2">
    <name type="scientific">Belliella buryatensis</name>
    <dbReference type="NCBI Taxonomy" id="1500549"/>
    <lineage>
        <taxon>Bacteria</taxon>
        <taxon>Pseudomonadati</taxon>
        <taxon>Bacteroidota</taxon>
        <taxon>Cytophagia</taxon>
        <taxon>Cytophagales</taxon>
        <taxon>Cyclobacteriaceae</taxon>
        <taxon>Belliella</taxon>
    </lineage>
</organism>
<name>A0A239EIA9_9BACT</name>
<gene>
    <name evidence="1" type="ORF">SAMN06295967_109151</name>
</gene>
<dbReference type="EMBL" id="FZOK01000009">
    <property type="protein sequence ID" value="SNS44008.1"/>
    <property type="molecule type" value="Genomic_DNA"/>
</dbReference>